<evidence type="ECO:0000313" key="1">
    <source>
        <dbReference type="EMBL" id="QMU27136.1"/>
    </source>
</evidence>
<dbReference type="EMBL" id="CP055153">
    <property type="protein sequence ID" value="QMU27136.1"/>
    <property type="molecule type" value="Genomic_DNA"/>
</dbReference>
<name>A0A7L7L2W2_9BACT</name>
<keyword evidence="2" id="KW-1185">Reference proteome</keyword>
<dbReference type="KEGG" id="add:HUW48_03415"/>
<dbReference type="Proteomes" id="UP000514509">
    <property type="component" value="Chromosome"/>
</dbReference>
<proteinExistence type="predicted"/>
<dbReference type="RefSeq" id="WP_182414337.1">
    <property type="nucleotide sequence ID" value="NZ_CP055153.1"/>
</dbReference>
<protein>
    <recommendedName>
        <fullName evidence="3">Transposase</fullName>
    </recommendedName>
</protein>
<organism evidence="1 2">
    <name type="scientific">Adhaeribacter radiodurans</name>
    <dbReference type="NCBI Taxonomy" id="2745197"/>
    <lineage>
        <taxon>Bacteria</taxon>
        <taxon>Pseudomonadati</taxon>
        <taxon>Bacteroidota</taxon>
        <taxon>Cytophagia</taxon>
        <taxon>Cytophagales</taxon>
        <taxon>Hymenobacteraceae</taxon>
        <taxon>Adhaeribacter</taxon>
    </lineage>
</organism>
<evidence type="ECO:0008006" key="3">
    <source>
        <dbReference type="Google" id="ProtNLM"/>
    </source>
</evidence>
<sequence>MFEQLCGLLKEPGIPTAGLFLNADAGFDSPEFRNRCSQMQIEANISFNLRYREFTSEYVYFEELLFKKRKGIEQANAWVDSYKALLIRFEAKAPHWLALHFLALAVQLIRKINQKLVY</sequence>
<accession>A0A7L7L2W2</accession>
<evidence type="ECO:0000313" key="2">
    <source>
        <dbReference type="Proteomes" id="UP000514509"/>
    </source>
</evidence>
<reference evidence="1 2" key="1">
    <citation type="submission" date="2020-08" db="EMBL/GenBank/DDBJ databases">
        <title>Adhaeribacter dokdonensis sp. nov., isolated from the rhizosphere of Elymus tsukushiensis, a plant native to the Dokdo Islands, Republic of Korea.</title>
        <authorList>
            <person name="Ghim S.Y."/>
        </authorList>
    </citation>
    <scope>NUCLEOTIDE SEQUENCE [LARGE SCALE GENOMIC DNA]</scope>
    <source>
        <strain evidence="1 2">KUDC8001</strain>
    </source>
</reference>
<dbReference type="AlphaFoldDB" id="A0A7L7L2W2"/>
<gene>
    <name evidence="1" type="ORF">HUW48_03415</name>
</gene>